<evidence type="ECO:0000313" key="3">
    <source>
        <dbReference type="Proteomes" id="UP000637643"/>
    </source>
</evidence>
<name>A0A917BZF5_9BACL</name>
<keyword evidence="3" id="KW-1185">Reference proteome</keyword>
<protein>
    <recommendedName>
        <fullName evidence="1">Nudix hydrolase domain-containing protein</fullName>
    </recommendedName>
</protein>
<evidence type="ECO:0000313" key="2">
    <source>
        <dbReference type="EMBL" id="GGF64327.1"/>
    </source>
</evidence>
<dbReference type="AlphaFoldDB" id="A0A917BZF5"/>
<sequence length="102" mass="11552">MVREVKEETGYHVDKTHLIGEYRFTSETNDEIRMYSFTGEIIGGDLIYDGAEIMGGRWMSMDELAGLPDCRTLHCEIPLFCEESSMIISIRLLKSLGCSPVL</sequence>
<dbReference type="InterPro" id="IPR015797">
    <property type="entry name" value="NUDIX_hydrolase-like_dom_sf"/>
</dbReference>
<dbReference type="EMBL" id="BMKR01000002">
    <property type="protein sequence ID" value="GGF64327.1"/>
    <property type="molecule type" value="Genomic_DNA"/>
</dbReference>
<gene>
    <name evidence="2" type="ORF">GCM10010912_06730</name>
</gene>
<reference evidence="2" key="1">
    <citation type="journal article" date="2014" name="Int. J. Syst. Evol. Microbiol.">
        <title>Complete genome sequence of Corynebacterium casei LMG S-19264T (=DSM 44701T), isolated from a smear-ripened cheese.</title>
        <authorList>
            <consortium name="US DOE Joint Genome Institute (JGI-PGF)"/>
            <person name="Walter F."/>
            <person name="Albersmeier A."/>
            <person name="Kalinowski J."/>
            <person name="Ruckert C."/>
        </authorList>
    </citation>
    <scope>NUCLEOTIDE SEQUENCE</scope>
    <source>
        <strain evidence="2">CGMCC 1.16134</strain>
    </source>
</reference>
<organism evidence="2 3">
    <name type="scientific">Paenibacillus albidus</name>
    <dbReference type="NCBI Taxonomy" id="2041023"/>
    <lineage>
        <taxon>Bacteria</taxon>
        <taxon>Bacillati</taxon>
        <taxon>Bacillota</taxon>
        <taxon>Bacilli</taxon>
        <taxon>Bacillales</taxon>
        <taxon>Paenibacillaceae</taxon>
        <taxon>Paenibacillus</taxon>
    </lineage>
</organism>
<feature type="domain" description="Nudix hydrolase" evidence="1">
    <location>
        <begin position="2"/>
        <end position="64"/>
    </location>
</feature>
<comment type="caution">
    <text evidence="2">The sequence shown here is derived from an EMBL/GenBank/DDBJ whole genome shotgun (WGS) entry which is preliminary data.</text>
</comment>
<accession>A0A917BZF5</accession>
<dbReference type="Gene3D" id="3.90.79.10">
    <property type="entry name" value="Nucleoside Triphosphate Pyrophosphohydrolase"/>
    <property type="match status" value="1"/>
</dbReference>
<proteinExistence type="predicted"/>
<evidence type="ECO:0000259" key="1">
    <source>
        <dbReference type="Pfam" id="PF00293"/>
    </source>
</evidence>
<dbReference type="Pfam" id="PF00293">
    <property type="entry name" value="NUDIX"/>
    <property type="match status" value="1"/>
</dbReference>
<dbReference type="SUPFAM" id="SSF55811">
    <property type="entry name" value="Nudix"/>
    <property type="match status" value="1"/>
</dbReference>
<dbReference type="InterPro" id="IPR000086">
    <property type="entry name" value="NUDIX_hydrolase_dom"/>
</dbReference>
<dbReference type="Proteomes" id="UP000637643">
    <property type="component" value="Unassembled WGS sequence"/>
</dbReference>
<reference evidence="2" key="2">
    <citation type="submission" date="2020-09" db="EMBL/GenBank/DDBJ databases">
        <authorList>
            <person name="Sun Q."/>
            <person name="Zhou Y."/>
        </authorList>
    </citation>
    <scope>NUCLEOTIDE SEQUENCE</scope>
    <source>
        <strain evidence="2">CGMCC 1.16134</strain>
    </source>
</reference>